<dbReference type="GO" id="GO:0005886">
    <property type="term" value="C:plasma membrane"/>
    <property type="evidence" value="ECO:0007669"/>
    <property type="project" value="UniProtKB-SubCell"/>
</dbReference>
<accession>A0A6C0GK40</accession>
<evidence type="ECO:0000259" key="10">
    <source>
        <dbReference type="Pfam" id="PF00999"/>
    </source>
</evidence>
<keyword evidence="4" id="KW-1003">Cell membrane</keyword>
<evidence type="ECO:0000313" key="11">
    <source>
        <dbReference type="EMBL" id="QHT68441.1"/>
    </source>
</evidence>
<keyword evidence="6 9" id="KW-1133">Transmembrane helix</keyword>
<keyword evidence="8 9" id="KW-0472">Membrane</keyword>
<dbReference type="Gene3D" id="1.20.1530.20">
    <property type="match status" value="1"/>
</dbReference>
<feature type="transmembrane region" description="Helical" evidence="9">
    <location>
        <begin position="379"/>
        <end position="403"/>
    </location>
</feature>
<evidence type="ECO:0000256" key="5">
    <source>
        <dbReference type="ARBA" id="ARBA00022692"/>
    </source>
</evidence>
<dbReference type="AlphaFoldDB" id="A0A6C0GK40"/>
<dbReference type="Proteomes" id="UP000480178">
    <property type="component" value="Chromosome"/>
</dbReference>
<protein>
    <submittedName>
        <fullName evidence="11">Sodium:proton antiporter</fullName>
    </submittedName>
</protein>
<evidence type="ECO:0000256" key="8">
    <source>
        <dbReference type="ARBA" id="ARBA00023136"/>
    </source>
</evidence>
<evidence type="ECO:0000256" key="4">
    <source>
        <dbReference type="ARBA" id="ARBA00022475"/>
    </source>
</evidence>
<organism evidence="11 12">
    <name type="scientific">Rhodocytophaga rosea</name>
    <dbReference type="NCBI Taxonomy" id="2704465"/>
    <lineage>
        <taxon>Bacteria</taxon>
        <taxon>Pseudomonadati</taxon>
        <taxon>Bacteroidota</taxon>
        <taxon>Cytophagia</taxon>
        <taxon>Cytophagales</taxon>
        <taxon>Rhodocytophagaceae</taxon>
        <taxon>Rhodocytophaga</taxon>
    </lineage>
</organism>
<dbReference type="InterPro" id="IPR038770">
    <property type="entry name" value="Na+/solute_symporter_sf"/>
</dbReference>
<dbReference type="Pfam" id="PF00999">
    <property type="entry name" value="Na_H_Exchanger"/>
    <property type="match status" value="1"/>
</dbReference>
<reference evidence="11 12" key="1">
    <citation type="submission" date="2020-01" db="EMBL/GenBank/DDBJ databases">
        <authorList>
            <person name="Kim M.K."/>
        </authorList>
    </citation>
    <scope>NUCLEOTIDE SEQUENCE [LARGE SCALE GENOMIC DNA]</scope>
    <source>
        <strain evidence="11 12">172606-1</strain>
    </source>
</reference>
<evidence type="ECO:0000256" key="2">
    <source>
        <dbReference type="ARBA" id="ARBA00022448"/>
    </source>
</evidence>
<feature type="transmembrane region" description="Helical" evidence="9">
    <location>
        <begin position="62"/>
        <end position="82"/>
    </location>
</feature>
<evidence type="ECO:0000256" key="1">
    <source>
        <dbReference type="ARBA" id="ARBA00004651"/>
    </source>
</evidence>
<feature type="transmembrane region" description="Helical" evidence="9">
    <location>
        <begin position="287"/>
        <end position="304"/>
    </location>
</feature>
<proteinExistence type="predicted"/>
<dbReference type="PANTHER" id="PTHR32507">
    <property type="entry name" value="NA(+)/H(+) ANTIPORTER 1"/>
    <property type="match status" value="1"/>
</dbReference>
<feature type="transmembrane region" description="Helical" evidence="9">
    <location>
        <begin position="316"/>
        <end position="336"/>
    </location>
</feature>
<keyword evidence="5 9" id="KW-0812">Transmembrane</keyword>
<keyword evidence="3" id="KW-0050">Antiport</keyword>
<evidence type="ECO:0000256" key="9">
    <source>
        <dbReference type="SAM" id="Phobius"/>
    </source>
</evidence>
<keyword evidence="2" id="KW-0813">Transport</keyword>
<gene>
    <name evidence="11" type="ORF">GXP67_18230</name>
</gene>
<name>A0A6C0GK40_9BACT</name>
<dbReference type="KEGG" id="rhoz:GXP67_18230"/>
<evidence type="ECO:0000256" key="3">
    <source>
        <dbReference type="ARBA" id="ARBA00022449"/>
    </source>
</evidence>
<dbReference type="EMBL" id="CP048222">
    <property type="protein sequence ID" value="QHT68441.1"/>
    <property type="molecule type" value="Genomic_DNA"/>
</dbReference>
<feature type="transmembrane region" description="Helical" evidence="9">
    <location>
        <begin position="32"/>
        <end position="50"/>
    </location>
</feature>
<evidence type="ECO:0000256" key="7">
    <source>
        <dbReference type="ARBA" id="ARBA00023065"/>
    </source>
</evidence>
<comment type="subcellular location">
    <subcellularLocation>
        <location evidence="1">Cell membrane</location>
        <topology evidence="1">Multi-pass membrane protein</topology>
    </subcellularLocation>
</comment>
<keyword evidence="7" id="KW-0406">Ion transport</keyword>
<feature type="transmembrane region" description="Helical" evidence="9">
    <location>
        <begin position="243"/>
        <end position="267"/>
    </location>
</feature>
<sequence length="426" mass="47144">MDPYILVITIIGLAALGMTWLPNWLAELPLSYPILYLLLGILLYSLPLELPDPDLKKEESFVVRLTELSVIITLMGTGIKINRPFSLKKWSIPLRLVTVTMIVTIAAVAFFGWWALGLVPASAILLGAVLAPTDPVLAGDVQVGPPSEEQEDHVRFSLTAEAGLNDGMAFPFTWLAINLAIAAATREQWLDNWFLKDVLYKITAGAGMGYLMGRLLAFVVFRLPKISKFPEAKDGFLALSATLLVYGLTEMIHGYGFIAVFVAGLTLSSRERQHKYHKELHDFTDQVERLLMVIVLIPFGGSLLKGLLDDLTWPGALLGLGLLFIIRPLASMLGLIGTDVNLKEKLAISFFGIRGIGSFYYLAFAFYQTSFTQAGELWSIVSFVVVVSIVLHGITAFPVMRYLDLRRLKEERANRKTASPIINEVK</sequence>
<feature type="transmembrane region" description="Helical" evidence="9">
    <location>
        <begin position="198"/>
        <end position="223"/>
    </location>
</feature>
<evidence type="ECO:0000256" key="6">
    <source>
        <dbReference type="ARBA" id="ARBA00022989"/>
    </source>
</evidence>
<feature type="transmembrane region" description="Helical" evidence="9">
    <location>
        <begin position="94"/>
        <end position="116"/>
    </location>
</feature>
<evidence type="ECO:0000313" key="12">
    <source>
        <dbReference type="Proteomes" id="UP000480178"/>
    </source>
</evidence>
<dbReference type="GO" id="GO:1902600">
    <property type="term" value="P:proton transmembrane transport"/>
    <property type="evidence" value="ECO:0007669"/>
    <property type="project" value="InterPro"/>
</dbReference>
<feature type="transmembrane region" description="Helical" evidence="9">
    <location>
        <begin position="6"/>
        <end position="25"/>
    </location>
</feature>
<dbReference type="InterPro" id="IPR006153">
    <property type="entry name" value="Cation/H_exchanger_TM"/>
</dbReference>
<keyword evidence="12" id="KW-1185">Reference proteome</keyword>
<feature type="transmembrane region" description="Helical" evidence="9">
    <location>
        <begin position="168"/>
        <end position="186"/>
    </location>
</feature>
<dbReference type="PANTHER" id="PTHR32507:SF8">
    <property type="entry name" value="CNH1P"/>
    <property type="match status" value="1"/>
</dbReference>
<dbReference type="GO" id="GO:0015297">
    <property type="term" value="F:antiporter activity"/>
    <property type="evidence" value="ECO:0007669"/>
    <property type="project" value="UniProtKB-KW"/>
</dbReference>
<feature type="transmembrane region" description="Helical" evidence="9">
    <location>
        <begin position="348"/>
        <end position="367"/>
    </location>
</feature>
<feature type="domain" description="Cation/H+ exchanger transmembrane" evidence="10">
    <location>
        <begin position="19"/>
        <end position="401"/>
    </location>
</feature>
<dbReference type="RefSeq" id="WP_162444453.1">
    <property type="nucleotide sequence ID" value="NZ_CP048222.1"/>
</dbReference>